<protein>
    <submittedName>
        <fullName evidence="1">Uncharacterized protein</fullName>
    </submittedName>
</protein>
<proteinExistence type="predicted"/>
<accession>A0A212J4D9</accession>
<dbReference type="EMBL" id="FLUP01000001">
    <property type="protein sequence ID" value="SBV94319.1"/>
    <property type="molecule type" value="Genomic_DNA"/>
</dbReference>
<reference evidence="1" key="1">
    <citation type="submission" date="2016-04" db="EMBL/GenBank/DDBJ databases">
        <authorList>
            <person name="Evans L.H."/>
            <person name="Alamgir A."/>
            <person name="Owens N."/>
            <person name="Weber N.D."/>
            <person name="Virtaneva K."/>
            <person name="Barbian K."/>
            <person name="Babar A."/>
            <person name="Rosenke K."/>
        </authorList>
    </citation>
    <scope>NUCLEOTIDE SEQUENCE</scope>
    <source>
        <strain evidence="1">92-2</strain>
    </source>
</reference>
<evidence type="ECO:0000313" key="1">
    <source>
        <dbReference type="EMBL" id="SBV94319.1"/>
    </source>
</evidence>
<name>A0A212J4D9_9BACT</name>
<organism evidence="1">
    <name type="scientific">uncultured Desulfovibrio sp</name>
    <dbReference type="NCBI Taxonomy" id="167968"/>
    <lineage>
        <taxon>Bacteria</taxon>
        <taxon>Pseudomonadati</taxon>
        <taxon>Thermodesulfobacteriota</taxon>
        <taxon>Desulfovibrionia</taxon>
        <taxon>Desulfovibrionales</taxon>
        <taxon>Desulfovibrionaceae</taxon>
        <taxon>Desulfovibrio</taxon>
        <taxon>environmental samples</taxon>
    </lineage>
</organism>
<sequence>MVPKDRNLTQSINCCATLLLFRKECYYHFIYTSRYLVLKLKSEAAGGEPAGNASGALRKGVARRQDGKLFYSR</sequence>
<gene>
    <name evidence="1" type="ORF">KM92DES2_10514</name>
</gene>
<dbReference type="AlphaFoldDB" id="A0A212J4D9"/>